<dbReference type="InterPro" id="IPR050237">
    <property type="entry name" value="ATP-dep_AMP-bd_enzyme"/>
</dbReference>
<comment type="caution">
    <text evidence="3">The sequence shown here is derived from an EMBL/GenBank/DDBJ whole genome shotgun (WGS) entry which is preliminary data.</text>
</comment>
<dbReference type="AlphaFoldDB" id="A0A7W8HGW7"/>
<evidence type="ECO:0000259" key="2">
    <source>
        <dbReference type="Pfam" id="PF00501"/>
    </source>
</evidence>
<feature type="domain" description="AMP-dependent synthetase/ligase" evidence="2">
    <location>
        <begin position="10"/>
        <end position="340"/>
    </location>
</feature>
<protein>
    <submittedName>
        <fullName evidence="3">Long-subunit acyl-CoA synthetase (AMP-forming)</fullName>
    </submittedName>
</protein>
<dbReference type="EMBL" id="JACHGB010000002">
    <property type="protein sequence ID" value="MBB5271236.1"/>
    <property type="molecule type" value="Genomic_DNA"/>
</dbReference>
<keyword evidence="1" id="KW-0436">Ligase</keyword>
<evidence type="ECO:0000313" key="4">
    <source>
        <dbReference type="Proteomes" id="UP000532440"/>
    </source>
</evidence>
<dbReference type="Gene3D" id="3.40.50.12780">
    <property type="entry name" value="N-terminal domain of ligase-like"/>
    <property type="match status" value="1"/>
</dbReference>
<evidence type="ECO:0000313" key="3">
    <source>
        <dbReference type="EMBL" id="MBB5271236.1"/>
    </source>
</evidence>
<proteinExistence type="predicted"/>
<dbReference type="GO" id="GO:0016874">
    <property type="term" value="F:ligase activity"/>
    <property type="evidence" value="ECO:0007669"/>
    <property type="project" value="UniProtKB-KW"/>
</dbReference>
<dbReference type="SUPFAM" id="SSF56801">
    <property type="entry name" value="Acetyl-CoA synthetase-like"/>
    <property type="match status" value="1"/>
</dbReference>
<dbReference type="PANTHER" id="PTHR43767">
    <property type="entry name" value="LONG-CHAIN-FATTY-ACID--COA LIGASE"/>
    <property type="match status" value="1"/>
</dbReference>
<dbReference type="Pfam" id="PF00501">
    <property type="entry name" value="AMP-binding"/>
    <property type="match status" value="1"/>
</dbReference>
<dbReference type="PROSITE" id="PS00455">
    <property type="entry name" value="AMP_BINDING"/>
    <property type="match status" value="1"/>
</dbReference>
<name>A0A7W8HGW7_9BURK</name>
<dbReference type="InterPro" id="IPR045851">
    <property type="entry name" value="AMP-bd_C_sf"/>
</dbReference>
<dbReference type="Gene3D" id="3.30.300.30">
    <property type="match status" value="1"/>
</dbReference>
<sequence length="505" mass="53713">MSPAIEELWRALGEHGAQPAVQAGGRTLTYAQLRDAVRQRMELLATLGARRVALALDNGLDWALWDLALLFSGRVCVPLPDFFSAAQQRHVLDSSGIDTLISAGPMPDRPAAPAERGAIAELAGACGFADGGDGIWQRRPASVPAVPTGTLKITYTSGTTGQPKGVCLDGEAQLAVARSLWQASSGCGVERHLCVLPLATLLENIAGIYAPLLAGACIELRPMAEIGLQGASGLDLMRFVGAIGASRPHSLILLPQLLLALVAAAERGLPLPDSLRFIAVGGGRVAPQLLQRADALGLPVFEGYGLSECASVVCLNTPSARRIGTVGRPLAHAQVRIARNGEVQVRGARMLGYLGEPPLQRGWLHTGDLGHFEDGFLVLHGRIKNQFITAFGRNVNPEWVEAELMQQSPVAQAWLHGEALARNVAVLAPRSPECSDAELDAVVAAVNARLPDYARAHHWLRADAPFSAANGLATPNGRLRRDALFEHYRAAIDARLATQHDEIRA</sequence>
<dbReference type="Proteomes" id="UP000532440">
    <property type="component" value="Unassembled WGS sequence"/>
</dbReference>
<dbReference type="InterPro" id="IPR020845">
    <property type="entry name" value="AMP-binding_CS"/>
</dbReference>
<dbReference type="InterPro" id="IPR000873">
    <property type="entry name" value="AMP-dep_synth/lig_dom"/>
</dbReference>
<gene>
    <name evidence="3" type="ORF">HNQ70_001240</name>
</gene>
<organism evidence="3 4">
    <name type="scientific">Quisquiliibacterium transsilvanicum</name>
    <dbReference type="NCBI Taxonomy" id="1549638"/>
    <lineage>
        <taxon>Bacteria</taxon>
        <taxon>Pseudomonadati</taxon>
        <taxon>Pseudomonadota</taxon>
        <taxon>Betaproteobacteria</taxon>
        <taxon>Burkholderiales</taxon>
        <taxon>Burkholderiaceae</taxon>
        <taxon>Quisquiliibacterium</taxon>
    </lineage>
</organism>
<dbReference type="RefSeq" id="WP_183965313.1">
    <property type="nucleotide sequence ID" value="NZ_BAABEW010000017.1"/>
</dbReference>
<reference evidence="3 4" key="1">
    <citation type="submission" date="2020-08" db="EMBL/GenBank/DDBJ databases">
        <title>Genomic Encyclopedia of Type Strains, Phase IV (KMG-IV): sequencing the most valuable type-strain genomes for metagenomic binning, comparative biology and taxonomic classification.</title>
        <authorList>
            <person name="Goeker M."/>
        </authorList>
    </citation>
    <scope>NUCLEOTIDE SEQUENCE [LARGE SCALE GENOMIC DNA]</scope>
    <source>
        <strain evidence="3 4">DSM 29781</strain>
    </source>
</reference>
<dbReference type="InterPro" id="IPR042099">
    <property type="entry name" value="ANL_N_sf"/>
</dbReference>
<dbReference type="PANTHER" id="PTHR43767:SF8">
    <property type="entry name" value="LONG-CHAIN-FATTY-ACID--COA LIGASE"/>
    <property type="match status" value="1"/>
</dbReference>
<accession>A0A7W8HGW7</accession>
<keyword evidence="4" id="KW-1185">Reference proteome</keyword>
<evidence type="ECO:0000256" key="1">
    <source>
        <dbReference type="ARBA" id="ARBA00022598"/>
    </source>
</evidence>